<evidence type="ECO:0000313" key="1">
    <source>
        <dbReference type="EMBL" id="KAJ9661392.1"/>
    </source>
</evidence>
<accession>A0ACC3AFX8</accession>
<reference evidence="1" key="1">
    <citation type="submission" date="2022-10" db="EMBL/GenBank/DDBJ databases">
        <title>Culturing micro-colonial fungi from biological soil crusts in the Mojave desert and describing Neophaeococcomyces mojavensis, and introducing the new genera and species Taxawa tesnikishii.</title>
        <authorList>
            <person name="Kurbessoian T."/>
            <person name="Stajich J.E."/>
        </authorList>
    </citation>
    <scope>NUCLEOTIDE SEQUENCE</scope>
    <source>
        <strain evidence="1">JES_112</strain>
    </source>
</reference>
<keyword evidence="2" id="KW-1185">Reference proteome</keyword>
<gene>
    <name evidence="1" type="ORF">H2198_001960</name>
</gene>
<name>A0ACC3AFX8_9EURO</name>
<sequence length="638" mass="70341">MFAGYKYNGRDAIAELISMADEINANPPTPPAKVTEPGLSDPDVDRIEITVLVQTLTQDPLAQDGSFMWTDEPDIWKPAEVWNASTTYLLLPTARTLRLRINALCRDEPQPLDPYFGADGVRRGPQLVVPLRKNAVTEPELFVKNQDSYTINAFFLQPTLNATSQLATALSLRSKDTSLRAPGGKRVVLASSSTIMHLLGPDKASITFTSQSSLALQWIIVIRLTMKRDWSWDGFPLDGISVKKGTKDIVVFAPNQNANEDATAGPAPDRSSSDILIIDVIDPKPAPGQLPSEMHLEYIIATKFLATVNTTSGPTMNLSINLPVTTAPMRIPKIALVGLAMSPYIHDEGYTSTLQRTKMLWVEFASPLDDSEDRYFCRVLKYAPDPLLLDDQFATRTTAEAQEPLIPIDPEPIRRIVPLQSLDTNGLDAMQALIPTSSPLHWGLPLPPGTTPNSLDLFGFWTYEFRIGHWNDNKTHKRWSTAQGRFGPAYRITGVQHPAPPLLCSLNRGADRILVSAKFAQATHHGKPLLLNEPKTIIWFLLYAQAAQIDGGEEMRNILVGRQLGWWGKDGIDSVTEFSVPQAVAMMSQYGLRPNVGLSAMAVEMVRQVDYVSDPLGGDLGRQRILRTSCLVAVPAMC</sequence>
<dbReference type="EMBL" id="JAPDRQ010000023">
    <property type="protein sequence ID" value="KAJ9661392.1"/>
    <property type="molecule type" value="Genomic_DNA"/>
</dbReference>
<evidence type="ECO:0000313" key="2">
    <source>
        <dbReference type="Proteomes" id="UP001172386"/>
    </source>
</evidence>
<comment type="caution">
    <text evidence="1">The sequence shown here is derived from an EMBL/GenBank/DDBJ whole genome shotgun (WGS) entry which is preliminary data.</text>
</comment>
<dbReference type="Proteomes" id="UP001172386">
    <property type="component" value="Unassembled WGS sequence"/>
</dbReference>
<organism evidence="1 2">
    <name type="scientific">Neophaeococcomyces mojaviensis</name>
    <dbReference type="NCBI Taxonomy" id="3383035"/>
    <lineage>
        <taxon>Eukaryota</taxon>
        <taxon>Fungi</taxon>
        <taxon>Dikarya</taxon>
        <taxon>Ascomycota</taxon>
        <taxon>Pezizomycotina</taxon>
        <taxon>Eurotiomycetes</taxon>
        <taxon>Chaetothyriomycetidae</taxon>
        <taxon>Chaetothyriales</taxon>
        <taxon>Chaetothyriales incertae sedis</taxon>
        <taxon>Neophaeococcomyces</taxon>
    </lineage>
</organism>
<protein>
    <submittedName>
        <fullName evidence="1">Uncharacterized protein</fullName>
    </submittedName>
</protein>
<proteinExistence type="predicted"/>